<sequence length="461" mass="47043">MIAVILLGGLLGILNSTMAAVATDTLAKAFDTSLSTVGWTSTGFLLAVTATIPFTTWAVDRFGGKRLWLIGLLIFLAGSLAAGLAWNVGSLIAFRTLQGVGAGILDPLVLILLARAAGPHRAGRVMGLMGVVLSLGPVLGPIAGGAILASLPWRWMFLLSVPVGAIAYLLAGRVLPADPPAGQQPRVRLDVLGLALLGPGFTALVLAMSQAAEQAAFITWQALIPLAAGAVLLTGYAIHALLAQRTPPLIDLRLFASRGFTASVTIMGLGGLANFATLFALPLYYQQAHGHGVLAAGLLMAPAGLGGAIAMPLAGRLSDRLGARGLATAGAIVAALSGLAFTQIGADTPELWPVLAAFTIGLGMGCFSAPTMGSLYRTLPTSMVAQGSSVLYMLNQLGAALGVALVTLIVQTASDPITGFHGVFWFAVAMIVVVLAAIPLLPGRPQVPAVEEELATSGRTS</sequence>
<dbReference type="InterPro" id="IPR011701">
    <property type="entry name" value="MFS"/>
</dbReference>
<evidence type="ECO:0000313" key="11">
    <source>
        <dbReference type="EMBL" id="SCL60580.1"/>
    </source>
</evidence>
<evidence type="ECO:0000259" key="10">
    <source>
        <dbReference type="PROSITE" id="PS50850"/>
    </source>
</evidence>
<dbReference type="EMBL" id="FMHY01000002">
    <property type="protein sequence ID" value="SCL60580.1"/>
    <property type="molecule type" value="Genomic_DNA"/>
</dbReference>
<keyword evidence="6 8" id="KW-1133">Transmembrane helix</keyword>
<evidence type="ECO:0000256" key="3">
    <source>
        <dbReference type="ARBA" id="ARBA00022448"/>
    </source>
</evidence>
<keyword evidence="3" id="KW-0813">Transport</keyword>
<keyword evidence="4" id="KW-1003">Cell membrane</keyword>
<keyword evidence="9" id="KW-0732">Signal</keyword>
<dbReference type="GO" id="GO:0022857">
    <property type="term" value="F:transmembrane transporter activity"/>
    <property type="evidence" value="ECO:0007669"/>
    <property type="project" value="InterPro"/>
</dbReference>
<feature type="transmembrane region" description="Helical" evidence="8">
    <location>
        <begin position="125"/>
        <end position="149"/>
    </location>
</feature>
<evidence type="ECO:0000256" key="5">
    <source>
        <dbReference type="ARBA" id="ARBA00022692"/>
    </source>
</evidence>
<feature type="transmembrane region" description="Helical" evidence="8">
    <location>
        <begin position="326"/>
        <end position="345"/>
    </location>
</feature>
<dbReference type="PROSITE" id="PS50850">
    <property type="entry name" value="MFS"/>
    <property type="match status" value="1"/>
</dbReference>
<dbReference type="SUPFAM" id="SSF103473">
    <property type="entry name" value="MFS general substrate transporter"/>
    <property type="match status" value="1"/>
</dbReference>
<feature type="transmembrane region" description="Helical" evidence="8">
    <location>
        <begin position="43"/>
        <end position="60"/>
    </location>
</feature>
<comment type="similarity">
    <text evidence="2">Belongs to the major facilitator superfamily. EmrB family.</text>
</comment>
<feature type="transmembrane region" description="Helical" evidence="8">
    <location>
        <begin position="422"/>
        <end position="441"/>
    </location>
</feature>
<dbReference type="InterPro" id="IPR020846">
    <property type="entry name" value="MFS_dom"/>
</dbReference>
<evidence type="ECO:0000256" key="4">
    <source>
        <dbReference type="ARBA" id="ARBA00022475"/>
    </source>
</evidence>
<evidence type="ECO:0000256" key="2">
    <source>
        <dbReference type="ARBA" id="ARBA00008537"/>
    </source>
</evidence>
<feature type="transmembrane region" description="Helical" evidence="8">
    <location>
        <begin position="67"/>
        <end position="86"/>
    </location>
</feature>
<feature type="transmembrane region" description="Helical" evidence="8">
    <location>
        <begin position="155"/>
        <end position="175"/>
    </location>
</feature>
<dbReference type="PANTHER" id="PTHR42718">
    <property type="entry name" value="MAJOR FACILITATOR SUPERFAMILY MULTIDRUG TRANSPORTER MFSC"/>
    <property type="match status" value="1"/>
</dbReference>
<keyword evidence="7 8" id="KW-0472">Membrane</keyword>
<accession>A0A1C6V3T7</accession>
<evidence type="ECO:0000256" key="9">
    <source>
        <dbReference type="SAM" id="SignalP"/>
    </source>
</evidence>
<evidence type="ECO:0000256" key="7">
    <source>
        <dbReference type="ARBA" id="ARBA00023136"/>
    </source>
</evidence>
<feature type="transmembrane region" description="Helical" evidence="8">
    <location>
        <begin position="92"/>
        <end position="113"/>
    </location>
</feature>
<feature type="chain" id="PRO_5038354377" evidence="9">
    <location>
        <begin position="20"/>
        <end position="461"/>
    </location>
</feature>
<dbReference type="Gene3D" id="1.20.1250.20">
    <property type="entry name" value="MFS general substrate transporter like domains"/>
    <property type="match status" value="1"/>
</dbReference>
<dbReference type="Gene3D" id="1.20.1720.10">
    <property type="entry name" value="Multidrug resistance protein D"/>
    <property type="match status" value="1"/>
</dbReference>
<organism evidence="11 12">
    <name type="scientific">Micromonospora eburnea</name>
    <dbReference type="NCBI Taxonomy" id="227316"/>
    <lineage>
        <taxon>Bacteria</taxon>
        <taxon>Bacillati</taxon>
        <taxon>Actinomycetota</taxon>
        <taxon>Actinomycetes</taxon>
        <taxon>Micromonosporales</taxon>
        <taxon>Micromonosporaceae</taxon>
        <taxon>Micromonospora</taxon>
    </lineage>
</organism>
<evidence type="ECO:0000256" key="1">
    <source>
        <dbReference type="ARBA" id="ARBA00004651"/>
    </source>
</evidence>
<keyword evidence="12" id="KW-1185">Reference proteome</keyword>
<dbReference type="STRING" id="227316.GA0070604_4327"/>
<keyword evidence="5 8" id="KW-0812">Transmembrane</keyword>
<dbReference type="Proteomes" id="UP000199696">
    <property type="component" value="Unassembled WGS sequence"/>
</dbReference>
<feature type="transmembrane region" description="Helical" evidence="8">
    <location>
        <begin position="390"/>
        <end position="410"/>
    </location>
</feature>
<feature type="transmembrane region" description="Helical" evidence="8">
    <location>
        <begin position="187"/>
        <end position="208"/>
    </location>
</feature>
<proteinExistence type="inferred from homology"/>
<evidence type="ECO:0000313" key="12">
    <source>
        <dbReference type="Proteomes" id="UP000199696"/>
    </source>
</evidence>
<name>A0A1C6V3T7_9ACTN</name>
<protein>
    <submittedName>
        <fullName evidence="11">Drug resistance transporter, EmrB/QacA subfamily</fullName>
    </submittedName>
</protein>
<feature type="transmembrane region" description="Helical" evidence="8">
    <location>
        <begin position="351"/>
        <end position="369"/>
    </location>
</feature>
<dbReference type="AlphaFoldDB" id="A0A1C6V3T7"/>
<dbReference type="NCBIfam" id="TIGR00711">
    <property type="entry name" value="efflux_EmrB"/>
    <property type="match status" value="1"/>
</dbReference>
<evidence type="ECO:0000256" key="6">
    <source>
        <dbReference type="ARBA" id="ARBA00022989"/>
    </source>
</evidence>
<dbReference type="InterPro" id="IPR004638">
    <property type="entry name" value="EmrB-like"/>
</dbReference>
<dbReference type="GO" id="GO:0005886">
    <property type="term" value="C:plasma membrane"/>
    <property type="evidence" value="ECO:0007669"/>
    <property type="project" value="UniProtKB-SubCell"/>
</dbReference>
<gene>
    <name evidence="11" type="ORF">GA0070604_4327</name>
</gene>
<dbReference type="InterPro" id="IPR036259">
    <property type="entry name" value="MFS_trans_sf"/>
</dbReference>
<feature type="transmembrane region" description="Helical" evidence="8">
    <location>
        <begin position="220"/>
        <end position="243"/>
    </location>
</feature>
<comment type="subcellular location">
    <subcellularLocation>
        <location evidence="1">Cell membrane</location>
        <topology evidence="1">Multi-pass membrane protein</topology>
    </subcellularLocation>
</comment>
<feature type="domain" description="Major facilitator superfamily (MFS) profile" evidence="10">
    <location>
        <begin position="1"/>
        <end position="446"/>
    </location>
</feature>
<feature type="signal peptide" evidence="9">
    <location>
        <begin position="1"/>
        <end position="19"/>
    </location>
</feature>
<dbReference type="Pfam" id="PF07690">
    <property type="entry name" value="MFS_1"/>
    <property type="match status" value="1"/>
</dbReference>
<feature type="transmembrane region" description="Helical" evidence="8">
    <location>
        <begin position="291"/>
        <end position="314"/>
    </location>
</feature>
<feature type="transmembrane region" description="Helical" evidence="8">
    <location>
        <begin position="264"/>
        <end position="285"/>
    </location>
</feature>
<reference evidence="12" key="1">
    <citation type="submission" date="2016-06" db="EMBL/GenBank/DDBJ databases">
        <authorList>
            <person name="Varghese N."/>
            <person name="Submissions Spin"/>
        </authorList>
    </citation>
    <scope>NUCLEOTIDE SEQUENCE [LARGE SCALE GENOMIC DNA]</scope>
    <source>
        <strain evidence="12">DSM 44814</strain>
    </source>
</reference>
<evidence type="ECO:0000256" key="8">
    <source>
        <dbReference type="SAM" id="Phobius"/>
    </source>
</evidence>
<dbReference type="PANTHER" id="PTHR42718:SF9">
    <property type="entry name" value="MAJOR FACILITATOR SUPERFAMILY MULTIDRUG TRANSPORTER MFSC"/>
    <property type="match status" value="1"/>
</dbReference>